<protein>
    <submittedName>
        <fullName evidence="4">Transposase</fullName>
    </submittedName>
</protein>
<feature type="compositionally biased region" description="Basic and acidic residues" evidence="2">
    <location>
        <begin position="70"/>
        <end position="90"/>
    </location>
</feature>
<keyword evidence="1" id="KW-0677">Repeat</keyword>
<dbReference type="InterPro" id="IPR024862">
    <property type="entry name" value="TRPV"/>
</dbReference>
<sequence length="121" mass="14676">MMTRTYEKISETQKEWKRQWAQVILMLEQSLKPHERLMAMLKYSRPIRADKTRRAFVVRQRVPGRRQKKEKGAREKERQKTKMDARMKREKFLESHLRTVGFLPVRRSSNYSSDQGSEFKC</sequence>
<dbReference type="GO" id="GO:0005262">
    <property type="term" value="F:calcium channel activity"/>
    <property type="evidence" value="ECO:0007669"/>
    <property type="project" value="TreeGrafter"/>
</dbReference>
<dbReference type="AlphaFoldDB" id="A0A1I8A9C2"/>
<evidence type="ECO:0000313" key="4">
    <source>
        <dbReference type="WBParaSite" id="L893_g3416.t1"/>
    </source>
</evidence>
<dbReference type="PANTHER" id="PTHR10582:SF22">
    <property type="entry name" value="ION TRANSPORT DOMAIN-CONTAINING PROTEIN"/>
    <property type="match status" value="1"/>
</dbReference>
<evidence type="ECO:0000313" key="3">
    <source>
        <dbReference type="Proteomes" id="UP000095287"/>
    </source>
</evidence>
<organism evidence="3 4">
    <name type="scientific">Steinernema glaseri</name>
    <dbReference type="NCBI Taxonomy" id="37863"/>
    <lineage>
        <taxon>Eukaryota</taxon>
        <taxon>Metazoa</taxon>
        <taxon>Ecdysozoa</taxon>
        <taxon>Nematoda</taxon>
        <taxon>Chromadorea</taxon>
        <taxon>Rhabditida</taxon>
        <taxon>Tylenchina</taxon>
        <taxon>Panagrolaimomorpha</taxon>
        <taxon>Strongyloidoidea</taxon>
        <taxon>Steinernematidae</taxon>
        <taxon>Steinernema</taxon>
    </lineage>
</organism>
<dbReference type="GO" id="GO:0005886">
    <property type="term" value="C:plasma membrane"/>
    <property type="evidence" value="ECO:0007669"/>
    <property type="project" value="TreeGrafter"/>
</dbReference>
<evidence type="ECO:0000256" key="1">
    <source>
        <dbReference type="ARBA" id="ARBA00022737"/>
    </source>
</evidence>
<dbReference type="PANTHER" id="PTHR10582">
    <property type="entry name" value="TRANSIENT RECEPTOR POTENTIAL ION CHANNEL PROTEIN"/>
    <property type="match status" value="1"/>
</dbReference>
<evidence type="ECO:0000256" key="2">
    <source>
        <dbReference type="SAM" id="MobiDB-lite"/>
    </source>
</evidence>
<keyword evidence="3" id="KW-1185">Reference proteome</keyword>
<proteinExistence type="predicted"/>
<dbReference type="Proteomes" id="UP000095287">
    <property type="component" value="Unplaced"/>
</dbReference>
<reference evidence="4" key="1">
    <citation type="submission" date="2016-11" db="UniProtKB">
        <authorList>
            <consortium name="WormBaseParasite"/>
        </authorList>
    </citation>
    <scope>IDENTIFICATION</scope>
</reference>
<name>A0A1I8A9C2_9BILA</name>
<accession>A0A1I8A9C2</accession>
<dbReference type="WBParaSite" id="L893_g3416.t1">
    <property type="protein sequence ID" value="L893_g3416.t1"/>
    <property type="gene ID" value="L893_g3416"/>
</dbReference>
<feature type="region of interest" description="Disordered" evidence="2">
    <location>
        <begin position="61"/>
        <end position="90"/>
    </location>
</feature>
<dbReference type="GO" id="GO:0098703">
    <property type="term" value="P:calcium ion import across plasma membrane"/>
    <property type="evidence" value="ECO:0007669"/>
    <property type="project" value="TreeGrafter"/>
</dbReference>